<dbReference type="AlphaFoldDB" id="A0AA85KLK7"/>
<sequence>MGLLYPSCEYRSKTRLPDLLSLVIFLIVVNWIMHQIVDRQRTGLLWIGKKILEDMDTADDLSLMSHKPKDLQAKTNKLAGEAASEDMALQVNREKTEVMQITNQKQ</sequence>
<evidence type="ECO:0000313" key="2">
    <source>
        <dbReference type="Proteomes" id="UP000050795"/>
    </source>
</evidence>
<reference evidence="3" key="2">
    <citation type="submission" date="2023-11" db="UniProtKB">
        <authorList>
            <consortium name="WormBaseParasite"/>
        </authorList>
    </citation>
    <scope>IDENTIFICATION</scope>
</reference>
<dbReference type="PANTHER" id="PTHR47027:SF25">
    <property type="entry name" value="REVERSE TRANSCRIPTASE DOMAIN-CONTAINING PROTEIN"/>
    <property type="match status" value="1"/>
</dbReference>
<protein>
    <submittedName>
        <fullName evidence="3">Uncharacterized protein</fullName>
    </submittedName>
</protein>
<reference evidence="2" key="1">
    <citation type="submission" date="2022-06" db="EMBL/GenBank/DDBJ databases">
        <authorList>
            <person name="Berger JAMES D."/>
            <person name="Berger JAMES D."/>
        </authorList>
    </citation>
    <scope>NUCLEOTIDE SEQUENCE [LARGE SCALE GENOMIC DNA]</scope>
</reference>
<accession>A0AA85KLK7</accession>
<feature type="transmembrane region" description="Helical" evidence="1">
    <location>
        <begin position="20"/>
        <end position="37"/>
    </location>
</feature>
<dbReference type="Proteomes" id="UP000050795">
    <property type="component" value="Unassembled WGS sequence"/>
</dbReference>
<proteinExistence type="predicted"/>
<keyword evidence="2" id="KW-1185">Reference proteome</keyword>
<evidence type="ECO:0000313" key="3">
    <source>
        <dbReference type="WBParaSite" id="TREG1_90570.1"/>
    </source>
</evidence>
<organism evidence="2 3">
    <name type="scientific">Trichobilharzia regenti</name>
    <name type="common">Nasal bird schistosome</name>
    <dbReference type="NCBI Taxonomy" id="157069"/>
    <lineage>
        <taxon>Eukaryota</taxon>
        <taxon>Metazoa</taxon>
        <taxon>Spiralia</taxon>
        <taxon>Lophotrochozoa</taxon>
        <taxon>Platyhelminthes</taxon>
        <taxon>Trematoda</taxon>
        <taxon>Digenea</taxon>
        <taxon>Strigeidida</taxon>
        <taxon>Schistosomatoidea</taxon>
        <taxon>Schistosomatidae</taxon>
        <taxon>Trichobilharzia</taxon>
    </lineage>
</organism>
<keyword evidence="1" id="KW-1133">Transmembrane helix</keyword>
<name>A0AA85KLK7_TRIRE</name>
<keyword evidence="1" id="KW-0472">Membrane</keyword>
<dbReference type="PANTHER" id="PTHR47027">
    <property type="entry name" value="REVERSE TRANSCRIPTASE DOMAIN-CONTAINING PROTEIN"/>
    <property type="match status" value="1"/>
</dbReference>
<evidence type="ECO:0000256" key="1">
    <source>
        <dbReference type="SAM" id="Phobius"/>
    </source>
</evidence>
<keyword evidence="1" id="KW-0812">Transmembrane</keyword>
<dbReference type="WBParaSite" id="TREG1_90570.1">
    <property type="protein sequence ID" value="TREG1_90570.1"/>
    <property type="gene ID" value="TREG1_90570"/>
</dbReference>